<organism evidence="2 3">
    <name type="scientific">Leptospira hartskeerlii</name>
    <dbReference type="NCBI Taxonomy" id="2023177"/>
    <lineage>
        <taxon>Bacteria</taxon>
        <taxon>Pseudomonadati</taxon>
        <taxon>Spirochaetota</taxon>
        <taxon>Spirochaetia</taxon>
        <taxon>Leptospirales</taxon>
        <taxon>Leptospiraceae</taxon>
        <taxon>Leptospira</taxon>
    </lineage>
</organism>
<dbReference type="InterPro" id="IPR003607">
    <property type="entry name" value="HD/PDEase_dom"/>
</dbReference>
<dbReference type="SUPFAM" id="SSF109604">
    <property type="entry name" value="HD-domain/PDEase-like"/>
    <property type="match status" value="1"/>
</dbReference>
<gene>
    <name evidence="2" type="ORF">CH357_05915</name>
</gene>
<dbReference type="RefSeq" id="WP_100705837.1">
    <property type="nucleotide sequence ID" value="NZ_NPDL01000003.1"/>
</dbReference>
<dbReference type="Proteomes" id="UP000232196">
    <property type="component" value="Unassembled WGS sequence"/>
</dbReference>
<feature type="domain" description="HD-GYP" evidence="1">
    <location>
        <begin position="138"/>
        <end position="334"/>
    </location>
</feature>
<dbReference type="CDD" id="cd00077">
    <property type="entry name" value="HDc"/>
    <property type="match status" value="1"/>
</dbReference>
<proteinExistence type="predicted"/>
<dbReference type="EMBL" id="NPDN01000003">
    <property type="protein sequence ID" value="PJZ26038.1"/>
    <property type="molecule type" value="Genomic_DNA"/>
</dbReference>
<dbReference type="Gene3D" id="1.10.3210.10">
    <property type="entry name" value="Hypothetical protein af1432"/>
    <property type="match status" value="1"/>
</dbReference>
<dbReference type="PANTHER" id="PTHR43155">
    <property type="entry name" value="CYCLIC DI-GMP PHOSPHODIESTERASE PA4108-RELATED"/>
    <property type="match status" value="1"/>
</dbReference>
<dbReference type="InterPro" id="IPR037522">
    <property type="entry name" value="HD_GYP_dom"/>
</dbReference>
<sequence length="394" mass="44655">MKKLNVSELKPGMRFTKPVYLDKENLFITSNTPITDSDLERLKRFGITEVLTHGDILVIDVDPERLETQLEDFIISTIVDEDLLPLKGIYDNLNRIKVQFSNLYKNTFALVQDVYRKVADDKIFDFGPVREQGEALSDFVRTHNNLSYLILGMNNPGYYLYNQITTSTFYALIIGKLLDFSRPKMVDLAISCLVADVGMTKVPATISEKTDQLTDEEYKSILKHTIIGYQVLTQRVKIKNSLAVVALQHHERFDGKGYPQKIAATAIEENARIYAIADNFSALITNRPHRQRVLPHEAIKSMISMDVGKFDLKIVRTFLNQVSLYPVGSCVELSDKRVGVVLAANADKPLRPSIRIIKDEYGTFVRNLVLVDLVKENHLFIVKALDLQEATANS</sequence>
<dbReference type="OrthoDB" id="9781505at2"/>
<keyword evidence="3" id="KW-1185">Reference proteome</keyword>
<evidence type="ECO:0000313" key="3">
    <source>
        <dbReference type="Proteomes" id="UP000232196"/>
    </source>
</evidence>
<dbReference type="AlphaFoldDB" id="A0A2M9XEB7"/>
<keyword evidence="2" id="KW-0378">Hydrolase</keyword>
<dbReference type="Pfam" id="PF13487">
    <property type="entry name" value="HD_5"/>
    <property type="match status" value="1"/>
</dbReference>
<comment type="caution">
    <text evidence="2">The sequence shown here is derived from an EMBL/GenBank/DDBJ whole genome shotgun (WGS) entry which is preliminary data.</text>
</comment>
<dbReference type="GO" id="GO:0016787">
    <property type="term" value="F:hydrolase activity"/>
    <property type="evidence" value="ECO:0007669"/>
    <property type="project" value="UniProtKB-KW"/>
</dbReference>
<evidence type="ECO:0000259" key="1">
    <source>
        <dbReference type="PROSITE" id="PS51832"/>
    </source>
</evidence>
<dbReference type="PANTHER" id="PTHR43155:SF2">
    <property type="entry name" value="CYCLIC DI-GMP PHOSPHODIESTERASE PA4108"/>
    <property type="match status" value="1"/>
</dbReference>
<reference evidence="2 3" key="1">
    <citation type="submission" date="2017-07" db="EMBL/GenBank/DDBJ databases">
        <title>Leptospira spp. isolated from tropical soils.</title>
        <authorList>
            <person name="Thibeaux R."/>
            <person name="Iraola G."/>
            <person name="Ferres I."/>
            <person name="Bierque E."/>
            <person name="Girault D."/>
            <person name="Soupe-Gilbert M.-E."/>
            <person name="Picardeau M."/>
            <person name="Goarant C."/>
        </authorList>
    </citation>
    <scope>NUCLEOTIDE SEQUENCE [LARGE SCALE GENOMIC DNA]</scope>
    <source>
        <strain evidence="2 3">MCA1-C-A1</strain>
    </source>
</reference>
<accession>A0A2M9XEB7</accession>
<dbReference type="PROSITE" id="PS51832">
    <property type="entry name" value="HD_GYP"/>
    <property type="match status" value="1"/>
</dbReference>
<name>A0A2M9XEB7_9LEPT</name>
<evidence type="ECO:0000313" key="2">
    <source>
        <dbReference type="EMBL" id="PJZ26038.1"/>
    </source>
</evidence>
<protein>
    <submittedName>
        <fullName evidence="2">Metal-dependent phosphohydrolase</fullName>
    </submittedName>
</protein>